<sequence length="754" mass="84257">MPTKIFAKLTPLLQILSVLILSVSVNAAIPLTTEEQRWLAKGDPIKVGVAIIPPYLSNKGGGDTVEGMSLDYLKLIEVSLGVEFQYQVFKSYGAMMEAAKQHSIDVVFAASNTEERRDYLDFTQVYSHLANKIFTQKGRYQQAEMSDFTGKQFAVPRGTALVGYIRTNYPGIELVQVDDLGEAFNLLSAGQIEGVGSYASAGYLYSVLEGIDNISIVGSVGYDYHISFASRNDQPLLGVLLEKALSAVSIEQKAEIERRWVQPEDTQRIDKETYVSAIILLGFVLAIAGLLIVVFWNRSLKREVLYRQEIQKEVSFLAYHDELTGAYNRQFLIETLSEYTRLAFSNDRSTCVILLGLDNFSLINEFHGQKIGDYVLRRMSKRLNSRLSGDAVLSRTGGDEFTVLLRQANNQVVLSHLADLLIAEISSPIAYGDQSFSLTATAGISIQTEELSEPLRLLEQADLALHEAKRKNRGGYLFYALEMSDKLQEREQLANALSRALRTEQFYLDFQPQVALDTGEVVGFEALARWQHPDQGNIRPDKFIALAEQEGLIVTLGDRVLRLACEQGREWLDQGLEFQRIAVNVSVKQFIETDYVSKVLNTLEQTGFPPSKLELELTESVFMGDRDLAKETMDKLTRQGICFAIDDFGTGFSSLLYLKELPVSKLKLDQGFIRGITKDHSSLQIVKASLQMGHALSMDVIAEGVETIEEQGLLTDLHCQQAQGYLFSRPLKSQLITADKIAQIERNVRLVTEA</sequence>
<evidence type="ECO:0000259" key="4">
    <source>
        <dbReference type="PROSITE" id="PS50887"/>
    </source>
</evidence>
<accession>A0A7R6P1W7</accession>
<dbReference type="InterPro" id="IPR001633">
    <property type="entry name" value="EAL_dom"/>
</dbReference>
<dbReference type="PROSITE" id="PS50887">
    <property type="entry name" value="GGDEF"/>
    <property type="match status" value="1"/>
</dbReference>
<feature type="domain" description="EAL" evidence="3">
    <location>
        <begin position="490"/>
        <end position="744"/>
    </location>
</feature>
<dbReference type="Pfam" id="PF00497">
    <property type="entry name" value="SBP_bac_3"/>
    <property type="match status" value="1"/>
</dbReference>
<keyword evidence="1" id="KW-0812">Transmembrane</keyword>
<feature type="transmembrane region" description="Helical" evidence="1">
    <location>
        <begin position="274"/>
        <end position="297"/>
    </location>
</feature>
<feature type="chain" id="PRO_5032606620" evidence="2">
    <location>
        <begin position="28"/>
        <end position="754"/>
    </location>
</feature>
<dbReference type="SUPFAM" id="SSF53850">
    <property type="entry name" value="Periplasmic binding protein-like II"/>
    <property type="match status" value="1"/>
</dbReference>
<dbReference type="NCBIfam" id="TIGR00254">
    <property type="entry name" value="GGDEF"/>
    <property type="match status" value="1"/>
</dbReference>
<dbReference type="Gene3D" id="3.20.20.450">
    <property type="entry name" value="EAL domain"/>
    <property type="match status" value="1"/>
</dbReference>
<dbReference type="OrthoDB" id="8416215at2"/>
<feature type="domain" description="GGDEF" evidence="4">
    <location>
        <begin position="348"/>
        <end position="481"/>
    </location>
</feature>
<evidence type="ECO:0000256" key="2">
    <source>
        <dbReference type="SAM" id="SignalP"/>
    </source>
</evidence>
<dbReference type="RefSeq" id="WP_019622534.1">
    <property type="nucleotide sequence ID" value="NZ_KB907104.1"/>
</dbReference>
<name>A0A7R6P1W7_9GAMM</name>
<dbReference type="GO" id="GO:0071111">
    <property type="term" value="F:cyclic-guanylate-specific phosphodiesterase activity"/>
    <property type="evidence" value="ECO:0007669"/>
    <property type="project" value="InterPro"/>
</dbReference>
<reference evidence="5 6" key="1">
    <citation type="journal article" date="2008" name="Int. J. Syst. Evol. Microbiol.">
        <title>Amphritea japonica sp. nov. and Amphritea balenae sp. nov., isolated from the sediment adjacent to sperm whale carcasses off Kagoshima, Japan.</title>
        <authorList>
            <person name="Miyazaki M."/>
            <person name="Nogi Y."/>
            <person name="Fujiwara Y."/>
            <person name="Kawato M."/>
            <person name="Nagahama T."/>
            <person name="Kubokawa K."/>
            <person name="Horikoshi K."/>
        </authorList>
    </citation>
    <scope>NUCLEOTIDE SEQUENCE [LARGE SCALE GENOMIC DNA]</scope>
    <source>
        <strain evidence="5 6">ATCC BAA-1530</strain>
    </source>
</reference>
<keyword evidence="2" id="KW-0732">Signal</keyword>
<dbReference type="PANTHER" id="PTHR33121">
    <property type="entry name" value="CYCLIC DI-GMP PHOSPHODIESTERASE PDEF"/>
    <property type="match status" value="1"/>
</dbReference>
<dbReference type="Proteomes" id="UP000595663">
    <property type="component" value="Chromosome"/>
</dbReference>
<feature type="signal peptide" evidence="2">
    <location>
        <begin position="1"/>
        <end position="27"/>
    </location>
</feature>
<dbReference type="PANTHER" id="PTHR33121:SF70">
    <property type="entry name" value="SIGNALING PROTEIN YKOW"/>
    <property type="match status" value="1"/>
</dbReference>
<dbReference type="SMART" id="SM00267">
    <property type="entry name" value="GGDEF"/>
    <property type="match status" value="1"/>
</dbReference>
<dbReference type="Pfam" id="PF00563">
    <property type="entry name" value="EAL"/>
    <property type="match status" value="1"/>
</dbReference>
<dbReference type="InterPro" id="IPR001638">
    <property type="entry name" value="Solute-binding_3/MltF_N"/>
</dbReference>
<dbReference type="Pfam" id="PF00990">
    <property type="entry name" value="GGDEF"/>
    <property type="match status" value="1"/>
</dbReference>
<dbReference type="CDD" id="cd01948">
    <property type="entry name" value="EAL"/>
    <property type="match status" value="1"/>
</dbReference>
<protein>
    <submittedName>
        <fullName evidence="5">Signal transduction protein</fullName>
    </submittedName>
</protein>
<dbReference type="InterPro" id="IPR035919">
    <property type="entry name" value="EAL_sf"/>
</dbReference>
<dbReference type="CDD" id="cd01949">
    <property type="entry name" value="GGDEF"/>
    <property type="match status" value="1"/>
</dbReference>
<gene>
    <name evidence="5" type="ORF">AMJAP_0815</name>
</gene>
<keyword evidence="1" id="KW-0472">Membrane</keyword>
<dbReference type="EMBL" id="AP014545">
    <property type="protein sequence ID" value="BBB25414.1"/>
    <property type="molecule type" value="Genomic_DNA"/>
</dbReference>
<dbReference type="PROSITE" id="PS50883">
    <property type="entry name" value="EAL"/>
    <property type="match status" value="1"/>
</dbReference>
<dbReference type="InterPro" id="IPR043128">
    <property type="entry name" value="Rev_trsase/Diguanyl_cyclase"/>
</dbReference>
<organism evidence="5 6">
    <name type="scientific">Amphritea japonica ATCC BAA-1530</name>
    <dbReference type="NCBI Taxonomy" id="1278309"/>
    <lineage>
        <taxon>Bacteria</taxon>
        <taxon>Pseudomonadati</taxon>
        <taxon>Pseudomonadota</taxon>
        <taxon>Gammaproteobacteria</taxon>
        <taxon>Oceanospirillales</taxon>
        <taxon>Oceanospirillaceae</taxon>
        <taxon>Amphritea</taxon>
    </lineage>
</organism>
<evidence type="ECO:0000259" key="3">
    <source>
        <dbReference type="PROSITE" id="PS50883"/>
    </source>
</evidence>
<dbReference type="KEGG" id="ajp:AMJAP_0815"/>
<dbReference type="InterPro" id="IPR050706">
    <property type="entry name" value="Cyclic-di-GMP_PDE-like"/>
</dbReference>
<dbReference type="AlphaFoldDB" id="A0A7R6P1W7"/>
<evidence type="ECO:0000313" key="5">
    <source>
        <dbReference type="EMBL" id="BBB25414.1"/>
    </source>
</evidence>
<keyword evidence="1" id="KW-1133">Transmembrane helix</keyword>
<dbReference type="SUPFAM" id="SSF141868">
    <property type="entry name" value="EAL domain-like"/>
    <property type="match status" value="1"/>
</dbReference>
<dbReference type="InterPro" id="IPR000160">
    <property type="entry name" value="GGDEF_dom"/>
</dbReference>
<keyword evidence="6" id="KW-1185">Reference proteome</keyword>
<dbReference type="SMART" id="SM00052">
    <property type="entry name" value="EAL"/>
    <property type="match status" value="1"/>
</dbReference>
<evidence type="ECO:0000256" key="1">
    <source>
        <dbReference type="SAM" id="Phobius"/>
    </source>
</evidence>
<evidence type="ECO:0000313" key="6">
    <source>
        <dbReference type="Proteomes" id="UP000595663"/>
    </source>
</evidence>
<dbReference type="SMART" id="SM00062">
    <property type="entry name" value="PBPb"/>
    <property type="match status" value="1"/>
</dbReference>
<dbReference type="CDD" id="cd01007">
    <property type="entry name" value="PBP2_BvgS_HisK_like"/>
    <property type="match status" value="1"/>
</dbReference>
<dbReference type="Gene3D" id="3.30.70.270">
    <property type="match status" value="1"/>
</dbReference>
<dbReference type="SUPFAM" id="SSF55073">
    <property type="entry name" value="Nucleotide cyclase"/>
    <property type="match status" value="1"/>
</dbReference>
<dbReference type="Gene3D" id="3.40.190.10">
    <property type="entry name" value="Periplasmic binding protein-like II"/>
    <property type="match status" value="2"/>
</dbReference>
<proteinExistence type="predicted"/>
<dbReference type="InterPro" id="IPR029787">
    <property type="entry name" value="Nucleotide_cyclase"/>
</dbReference>